<reference evidence="2" key="1">
    <citation type="submission" date="2022-11" db="UniProtKB">
        <authorList>
            <consortium name="WormBaseParasite"/>
        </authorList>
    </citation>
    <scope>IDENTIFICATION</scope>
</reference>
<dbReference type="WBParaSite" id="PS1159_v2.g7715.t1">
    <property type="protein sequence ID" value="PS1159_v2.g7715.t1"/>
    <property type="gene ID" value="PS1159_v2.g7715"/>
</dbReference>
<sequence length="103" mass="11741">MVLAPSASSINLPEKYATKFDRPWLKPKTRLHSSQTFAKNWRWFKNLKIQGINSTFNEVLQILEQNDCFFVGYGSGIKNILLGTIKEKSLLKIAGETTCNSFK</sequence>
<evidence type="ECO:0000313" key="1">
    <source>
        <dbReference type="Proteomes" id="UP000887580"/>
    </source>
</evidence>
<proteinExistence type="predicted"/>
<name>A0AC35GQG6_9BILA</name>
<evidence type="ECO:0000313" key="2">
    <source>
        <dbReference type="WBParaSite" id="PS1159_v2.g7715.t1"/>
    </source>
</evidence>
<protein>
    <submittedName>
        <fullName evidence="2">Uncharacterized protein</fullName>
    </submittedName>
</protein>
<organism evidence="1 2">
    <name type="scientific">Panagrolaimus sp. PS1159</name>
    <dbReference type="NCBI Taxonomy" id="55785"/>
    <lineage>
        <taxon>Eukaryota</taxon>
        <taxon>Metazoa</taxon>
        <taxon>Ecdysozoa</taxon>
        <taxon>Nematoda</taxon>
        <taxon>Chromadorea</taxon>
        <taxon>Rhabditida</taxon>
        <taxon>Tylenchina</taxon>
        <taxon>Panagrolaimomorpha</taxon>
        <taxon>Panagrolaimoidea</taxon>
        <taxon>Panagrolaimidae</taxon>
        <taxon>Panagrolaimus</taxon>
    </lineage>
</organism>
<dbReference type="Proteomes" id="UP000887580">
    <property type="component" value="Unplaced"/>
</dbReference>
<accession>A0AC35GQG6</accession>